<feature type="region of interest" description="Disordered" evidence="1">
    <location>
        <begin position="129"/>
        <end position="148"/>
    </location>
</feature>
<name>A0A161MZL6_TRIIF</name>
<accession>A0A161MZL6</accession>
<reference evidence="2" key="1">
    <citation type="submission" date="2016-04" db="EMBL/GenBank/DDBJ databases">
        <authorList>
            <person name="Calderon-Fernandez G.M.Sr."/>
        </authorList>
    </citation>
    <scope>NUCLEOTIDE SEQUENCE</scope>
    <source>
        <strain evidence="2">Int1</strain>
        <tissue evidence="2">Integument</tissue>
    </source>
</reference>
<protein>
    <submittedName>
        <fullName evidence="2">Serine-rich adhesin for platelet isoform x4</fullName>
    </submittedName>
</protein>
<evidence type="ECO:0000313" key="2">
    <source>
        <dbReference type="EMBL" id="JAR99891.1"/>
    </source>
</evidence>
<feature type="compositionally biased region" description="Pro residues" evidence="1">
    <location>
        <begin position="255"/>
        <end position="275"/>
    </location>
</feature>
<feature type="region of interest" description="Disordered" evidence="1">
    <location>
        <begin position="1"/>
        <end position="75"/>
    </location>
</feature>
<feature type="region of interest" description="Disordered" evidence="1">
    <location>
        <begin position="91"/>
        <end position="110"/>
    </location>
</feature>
<evidence type="ECO:0000256" key="1">
    <source>
        <dbReference type="SAM" id="MobiDB-lite"/>
    </source>
</evidence>
<feature type="compositionally biased region" description="Acidic residues" evidence="1">
    <location>
        <begin position="20"/>
        <end position="40"/>
    </location>
</feature>
<feature type="compositionally biased region" description="Polar residues" evidence="1">
    <location>
        <begin position="49"/>
        <end position="66"/>
    </location>
</feature>
<dbReference type="EMBL" id="GEMB01003323">
    <property type="protein sequence ID" value="JAR99891.1"/>
    <property type="molecule type" value="Transcribed_RNA"/>
</dbReference>
<organism evidence="2">
    <name type="scientific">Triatoma infestans</name>
    <name type="common">Assassin bug</name>
    <dbReference type="NCBI Taxonomy" id="30076"/>
    <lineage>
        <taxon>Eukaryota</taxon>
        <taxon>Metazoa</taxon>
        <taxon>Ecdysozoa</taxon>
        <taxon>Arthropoda</taxon>
        <taxon>Hexapoda</taxon>
        <taxon>Insecta</taxon>
        <taxon>Pterygota</taxon>
        <taxon>Neoptera</taxon>
        <taxon>Paraneoptera</taxon>
        <taxon>Hemiptera</taxon>
        <taxon>Heteroptera</taxon>
        <taxon>Panheteroptera</taxon>
        <taxon>Cimicomorpha</taxon>
        <taxon>Reduviidae</taxon>
        <taxon>Triatominae</taxon>
        <taxon>Triatoma</taxon>
    </lineage>
</organism>
<proteinExistence type="predicted"/>
<sequence length="309" mass="34813">MFETRYYPTCKRSQIKMERIEEEEEDENAEDESESDDDNSSEGSGTEFIPSTWNALATPSKSSIRSPDTPVKNEKKKVIFKKEKYQCIYEYPREPSDDEDSPETWQTPSVAFDFSPFTDWELGDNEMVVGPVAEGDSDSEEQRKPKKHQDYDFYRLDYNIGPHMITEDGDFFISSSSRVLDWGGAEDDGDSEFFPGRDSLLDFSPIASDLTPLNLGELRHTKDSLRLELPLMARAAAMDQANLTPASGIDTASPKPTPPPPPPQHQQQPPPPPPQQQQQQQMSCAQQSAREDKGEAALLDEQPMLPSNE</sequence>
<feature type="region of interest" description="Disordered" evidence="1">
    <location>
        <begin position="238"/>
        <end position="309"/>
    </location>
</feature>
<reference evidence="2" key="2">
    <citation type="journal article" date="2017" name="J. Med. Entomol.">
        <title>Transcriptome Analysis of the Triatoma infestans (Hemiptera: Reduviidae) Integument.</title>
        <authorList>
            <person name="Calderon-Fernandez G.M."/>
            <person name="Moriconi D.E."/>
            <person name="Dulbecco A.B."/>
            <person name="Juarez M.P."/>
        </authorList>
    </citation>
    <scope>NUCLEOTIDE SEQUENCE</scope>
    <source>
        <strain evidence="2">Int1</strain>
        <tissue evidence="2">Integument</tissue>
    </source>
</reference>
<dbReference type="AlphaFoldDB" id="A0A161MZL6"/>